<organism evidence="1">
    <name type="scientific">Roseihalotalea indica</name>
    <dbReference type="NCBI Taxonomy" id="2867963"/>
    <lineage>
        <taxon>Bacteria</taxon>
        <taxon>Pseudomonadati</taxon>
        <taxon>Bacteroidota</taxon>
        <taxon>Cytophagia</taxon>
        <taxon>Cytophagales</taxon>
        <taxon>Catalimonadaceae</taxon>
        <taxon>Roseihalotalea</taxon>
    </lineage>
</organism>
<proteinExistence type="predicted"/>
<dbReference type="EMBL" id="CP120682">
    <property type="protein sequence ID" value="WKN35952.1"/>
    <property type="molecule type" value="Genomic_DNA"/>
</dbReference>
<gene>
    <name evidence="1" type="ORF">K4G66_26665</name>
</gene>
<reference evidence="1" key="1">
    <citation type="journal article" date="2023" name="Comput. Struct. Biotechnol. J.">
        <title>Discovery of a novel marine Bacteroidetes with a rich repertoire of carbohydrate-active enzymes.</title>
        <authorList>
            <person name="Chen B."/>
            <person name="Liu G."/>
            <person name="Chen Q."/>
            <person name="Wang H."/>
            <person name="Liu L."/>
            <person name="Tang K."/>
        </authorList>
    </citation>
    <scope>NUCLEOTIDE SEQUENCE</scope>
    <source>
        <strain evidence="1">TK19036</strain>
    </source>
</reference>
<evidence type="ECO:0000313" key="1">
    <source>
        <dbReference type="EMBL" id="WKN35952.1"/>
    </source>
</evidence>
<reference evidence="1" key="2">
    <citation type="journal article" date="2024" name="Antonie Van Leeuwenhoek">
        <title>Roseihalotalea indica gen. nov., sp. nov., a halophilic Bacteroidetes from mesopelagic Southwest Indian Ocean with higher carbohydrate metabolic potential.</title>
        <authorList>
            <person name="Chen B."/>
            <person name="Zhang M."/>
            <person name="Lin D."/>
            <person name="Ye J."/>
            <person name="Tang K."/>
        </authorList>
    </citation>
    <scope>NUCLEOTIDE SEQUENCE</scope>
    <source>
        <strain evidence="1">TK19036</strain>
    </source>
</reference>
<accession>A0AA49JIN2</accession>
<dbReference type="AlphaFoldDB" id="A0AA49JIN2"/>
<protein>
    <submittedName>
        <fullName evidence="1">Uncharacterized protein</fullName>
    </submittedName>
</protein>
<name>A0AA49JIN2_9BACT</name>
<sequence length="57" mass="6820">MKEEVFKDYQKRLNALEEGIRDAVLKYAEELYLNQKCSKDEAIDRAIAKVEMERRKL</sequence>